<keyword evidence="9" id="KW-1185">Reference proteome</keyword>
<gene>
    <name evidence="8" type="ORF">JXQ802_LOCUS22802</name>
</gene>
<keyword evidence="5" id="KW-0460">Magnesium</keyword>
<name>A0A814U8U6_9BILA</name>
<reference evidence="8" key="1">
    <citation type="submission" date="2021-02" db="EMBL/GenBank/DDBJ databases">
        <authorList>
            <person name="Nowell W R."/>
        </authorList>
    </citation>
    <scope>NUCLEOTIDE SEQUENCE</scope>
</reference>
<sequence length="362" mass="42940">MSSSSSSSSNEIFTNERIRKRLIPYLDKTPDYVDELSQTIPRLKRSRRASILVPLYCNQITNKIEVLLMKRSEKMRSHTGMIAFPGGMVDLTDRDSIHTAQREAEEEIGLEPHQYSIVGCLLPITDFRLVIITPVVALLHSPKFVDFRLDVNEASDAFYVDLEQFLFGNENYKMLEVGDDFVTHHFNINKYHIWGVTAYQLILIATLIYQRTPQFPVFRHEQYLNLQQIKQQQMDFFRLCVDYRNRDKIKENNKEKISNIPTIFFNLHRITIEEFYWREDIIEFLQNNIPNLQSLYIRTYSSILYQQSLSKYVLKNVSELDMNINIHSINIKCLRHMFPSLQRLSIQWDTFRQYPSIDGFQW</sequence>
<dbReference type="GO" id="GO:0015938">
    <property type="term" value="P:coenzyme A catabolic process"/>
    <property type="evidence" value="ECO:0007669"/>
    <property type="project" value="TreeGrafter"/>
</dbReference>
<evidence type="ECO:0000256" key="5">
    <source>
        <dbReference type="ARBA" id="ARBA00022842"/>
    </source>
</evidence>
<dbReference type="InterPro" id="IPR000086">
    <property type="entry name" value="NUDIX_hydrolase_dom"/>
</dbReference>
<evidence type="ECO:0000259" key="7">
    <source>
        <dbReference type="PROSITE" id="PS51462"/>
    </source>
</evidence>
<evidence type="ECO:0000256" key="2">
    <source>
        <dbReference type="ARBA" id="ARBA00001946"/>
    </source>
</evidence>
<evidence type="ECO:0000256" key="6">
    <source>
        <dbReference type="ARBA" id="ARBA00023211"/>
    </source>
</evidence>
<dbReference type="Proteomes" id="UP000663870">
    <property type="component" value="Unassembled WGS sequence"/>
</dbReference>
<dbReference type="GO" id="GO:0046872">
    <property type="term" value="F:metal ion binding"/>
    <property type="evidence" value="ECO:0007669"/>
    <property type="project" value="UniProtKB-KW"/>
</dbReference>
<evidence type="ECO:0000256" key="4">
    <source>
        <dbReference type="ARBA" id="ARBA00022801"/>
    </source>
</evidence>
<dbReference type="GO" id="GO:0010945">
    <property type="term" value="F:coenzyme A diphosphatase activity"/>
    <property type="evidence" value="ECO:0007669"/>
    <property type="project" value="InterPro"/>
</dbReference>
<keyword evidence="4" id="KW-0378">Hydrolase</keyword>
<dbReference type="AlphaFoldDB" id="A0A814U8U6"/>
<dbReference type="SUPFAM" id="SSF55811">
    <property type="entry name" value="Nudix"/>
    <property type="match status" value="1"/>
</dbReference>
<organism evidence="8 9">
    <name type="scientific">Rotaria sordida</name>
    <dbReference type="NCBI Taxonomy" id="392033"/>
    <lineage>
        <taxon>Eukaryota</taxon>
        <taxon>Metazoa</taxon>
        <taxon>Spiralia</taxon>
        <taxon>Gnathifera</taxon>
        <taxon>Rotifera</taxon>
        <taxon>Eurotatoria</taxon>
        <taxon>Bdelloidea</taxon>
        <taxon>Philodinida</taxon>
        <taxon>Philodinidae</taxon>
        <taxon>Rotaria</taxon>
    </lineage>
</organism>
<evidence type="ECO:0000256" key="1">
    <source>
        <dbReference type="ARBA" id="ARBA00001936"/>
    </source>
</evidence>
<dbReference type="Gene3D" id="3.90.79.10">
    <property type="entry name" value="Nucleoside Triphosphate Pyrophosphohydrolase"/>
    <property type="match status" value="1"/>
</dbReference>
<dbReference type="PROSITE" id="PS51462">
    <property type="entry name" value="NUDIX"/>
    <property type="match status" value="1"/>
</dbReference>
<dbReference type="CDD" id="cd03426">
    <property type="entry name" value="NUDIX_CoAse_Nudt7"/>
    <property type="match status" value="1"/>
</dbReference>
<comment type="cofactor">
    <cofactor evidence="1">
        <name>Mn(2+)</name>
        <dbReference type="ChEBI" id="CHEBI:29035"/>
    </cofactor>
</comment>
<keyword evidence="6" id="KW-0464">Manganese</keyword>
<comment type="cofactor">
    <cofactor evidence="2">
        <name>Mg(2+)</name>
        <dbReference type="ChEBI" id="CHEBI:18420"/>
    </cofactor>
</comment>
<feature type="domain" description="Nudix hydrolase" evidence="7">
    <location>
        <begin position="46"/>
        <end position="182"/>
    </location>
</feature>
<evidence type="ECO:0000256" key="3">
    <source>
        <dbReference type="ARBA" id="ARBA00022723"/>
    </source>
</evidence>
<dbReference type="PANTHER" id="PTHR12992:SF24">
    <property type="entry name" value="PEROXISOMAL COENZYME A DIPHOSPHATASE NUDT7"/>
    <property type="match status" value="1"/>
</dbReference>
<dbReference type="InterPro" id="IPR045121">
    <property type="entry name" value="CoAse"/>
</dbReference>
<dbReference type="EMBL" id="CAJNOL010000701">
    <property type="protein sequence ID" value="CAF1171140.1"/>
    <property type="molecule type" value="Genomic_DNA"/>
</dbReference>
<keyword evidence="3" id="KW-0479">Metal-binding</keyword>
<evidence type="ECO:0000313" key="8">
    <source>
        <dbReference type="EMBL" id="CAF1171140.1"/>
    </source>
</evidence>
<accession>A0A814U8U6</accession>
<proteinExistence type="predicted"/>
<evidence type="ECO:0000313" key="9">
    <source>
        <dbReference type="Proteomes" id="UP000663870"/>
    </source>
</evidence>
<protein>
    <recommendedName>
        <fullName evidence="7">Nudix hydrolase domain-containing protein</fullName>
    </recommendedName>
</protein>
<dbReference type="InterPro" id="IPR015797">
    <property type="entry name" value="NUDIX_hydrolase-like_dom_sf"/>
</dbReference>
<dbReference type="PANTHER" id="PTHR12992">
    <property type="entry name" value="NUDIX HYDROLASE"/>
    <property type="match status" value="1"/>
</dbReference>
<dbReference type="Pfam" id="PF00293">
    <property type="entry name" value="NUDIX"/>
    <property type="match status" value="1"/>
</dbReference>
<comment type="caution">
    <text evidence="8">The sequence shown here is derived from an EMBL/GenBank/DDBJ whole genome shotgun (WGS) entry which is preliminary data.</text>
</comment>